<dbReference type="PANTHER" id="PTHR11113">
    <property type="entry name" value="N-ACETYLGLUCOSAMINE-6-PHOSPHATE DEACETYLASE"/>
    <property type="match status" value="1"/>
</dbReference>
<proteinExistence type="predicted"/>
<evidence type="ECO:0000313" key="3">
    <source>
        <dbReference type="Proteomes" id="UP000230595"/>
    </source>
</evidence>
<name>A0A2M7CPY5_9BACT</name>
<dbReference type="Proteomes" id="UP000230595">
    <property type="component" value="Unassembled WGS sequence"/>
</dbReference>
<comment type="caution">
    <text evidence="2">The sequence shown here is derived from an EMBL/GenBank/DDBJ whole genome shotgun (WGS) entry which is preliminary data.</text>
</comment>
<sequence length="383" mass="42350">MTILIKNTQLLDGTGKPAIKADILIKNNKISAIGNFLNYKADEIIDALGAYLAPGFIDVNNKSDHSLEIFSNDYQENILKQGITSIIGGHGGFSLAPLLYGSLEAIKPWADIRKINVNWHTLAEFLKTFKIRKLGVNFGTFLGHTTVRFDIVHDAHKLIFRDLTLNESAVLNFVMGKNLNPSAGGGAFGISVGLDHSLVSEASYFEIKKMAELAVKADALLSYNLKDNKERIVDSVKKAIFLAKETGVKILINNFKPSLEAFDLIERSSANADICFCVNLDDDYSGESVKILKSDKALIYSGGFGKFLELVEKNKIMTLEETVKKLTFLPATKLKLNKRGIIREGYFADLVLFRDAEISDVIINGKRTVREGKFQNILAGKIL</sequence>
<organism evidence="2 3">
    <name type="scientific">Candidatus Wolfebacteria bacterium CG02_land_8_20_14_3_00_37_12</name>
    <dbReference type="NCBI Taxonomy" id="1975066"/>
    <lineage>
        <taxon>Bacteria</taxon>
        <taxon>Candidatus Wolfeibacteriota</taxon>
    </lineage>
</organism>
<evidence type="ECO:0000313" key="2">
    <source>
        <dbReference type="EMBL" id="PIV31739.1"/>
    </source>
</evidence>
<dbReference type="SUPFAM" id="SSF51338">
    <property type="entry name" value="Composite domain of metallo-dependent hydrolases"/>
    <property type="match status" value="1"/>
</dbReference>
<dbReference type="InterPro" id="IPR032466">
    <property type="entry name" value="Metal_Hydrolase"/>
</dbReference>
<dbReference type="GO" id="GO:0016810">
    <property type="term" value="F:hydrolase activity, acting on carbon-nitrogen (but not peptide) bonds"/>
    <property type="evidence" value="ECO:0007669"/>
    <property type="project" value="InterPro"/>
</dbReference>
<dbReference type="AlphaFoldDB" id="A0A2M7CPY5"/>
<dbReference type="InterPro" id="IPR011059">
    <property type="entry name" value="Metal-dep_hydrolase_composite"/>
</dbReference>
<dbReference type="EMBL" id="PEUH01000036">
    <property type="protein sequence ID" value="PIV31739.1"/>
    <property type="molecule type" value="Genomic_DNA"/>
</dbReference>
<dbReference type="Gene3D" id="3.20.20.140">
    <property type="entry name" value="Metal-dependent hydrolases"/>
    <property type="match status" value="1"/>
</dbReference>
<protein>
    <submittedName>
        <fullName evidence="2">Uncharacterized protein</fullName>
    </submittedName>
</protein>
<accession>A0A2M7CPY5</accession>
<dbReference type="SUPFAM" id="SSF51556">
    <property type="entry name" value="Metallo-dependent hydrolases"/>
    <property type="match status" value="1"/>
</dbReference>
<evidence type="ECO:0000256" key="1">
    <source>
        <dbReference type="ARBA" id="ARBA00022801"/>
    </source>
</evidence>
<keyword evidence="1" id="KW-0378">Hydrolase</keyword>
<reference evidence="3" key="1">
    <citation type="submission" date="2017-09" db="EMBL/GenBank/DDBJ databases">
        <title>Depth-based differentiation of microbial function through sediment-hosted aquifers and enrichment of novel symbionts in the deep terrestrial subsurface.</title>
        <authorList>
            <person name="Probst A.J."/>
            <person name="Ladd B."/>
            <person name="Jarett J.K."/>
            <person name="Geller-Mcgrath D.E."/>
            <person name="Sieber C.M.K."/>
            <person name="Emerson J.B."/>
            <person name="Anantharaman K."/>
            <person name="Thomas B.C."/>
            <person name="Malmstrom R."/>
            <person name="Stieglmeier M."/>
            <person name="Klingl A."/>
            <person name="Woyke T."/>
            <person name="Ryan C.M."/>
            <person name="Banfield J.F."/>
        </authorList>
    </citation>
    <scope>NUCLEOTIDE SEQUENCE [LARGE SCALE GENOMIC DNA]</scope>
</reference>
<gene>
    <name evidence="2" type="ORF">COS33_01630</name>
</gene>